<reference evidence="7 8" key="1">
    <citation type="submission" date="2016-06" db="EMBL/GenBank/DDBJ databases">
        <title>Evolution of pathogenesis and genome organization in the Tremellales.</title>
        <authorList>
            <person name="Cuomo C."/>
            <person name="Litvintseva A."/>
            <person name="Heitman J."/>
            <person name="Chen Y."/>
            <person name="Sun S."/>
            <person name="Springer D."/>
            <person name="Dromer F."/>
            <person name="Young S."/>
            <person name="Zeng Q."/>
            <person name="Chapman S."/>
            <person name="Gujja S."/>
            <person name="Saif S."/>
            <person name="Birren B."/>
        </authorList>
    </citation>
    <scope>NUCLEOTIDE SEQUENCE [LARGE SCALE GENOMIC DNA]</scope>
    <source>
        <strain evidence="7 8">ATCC 28783</strain>
    </source>
</reference>
<keyword evidence="3 5" id="KW-0560">Oxidoreductase</keyword>
<dbReference type="PRINTS" id="PR00682">
    <property type="entry name" value="IPNSYNTHASE"/>
</dbReference>
<evidence type="ECO:0000256" key="4">
    <source>
        <dbReference type="ARBA" id="ARBA00023004"/>
    </source>
</evidence>
<organism evidence="7 8">
    <name type="scientific">Tremella mesenterica</name>
    <name type="common">Jelly fungus</name>
    <dbReference type="NCBI Taxonomy" id="5217"/>
    <lineage>
        <taxon>Eukaryota</taxon>
        <taxon>Fungi</taxon>
        <taxon>Dikarya</taxon>
        <taxon>Basidiomycota</taxon>
        <taxon>Agaricomycotina</taxon>
        <taxon>Tremellomycetes</taxon>
        <taxon>Tremellales</taxon>
        <taxon>Tremellaceae</taxon>
        <taxon>Tremella</taxon>
    </lineage>
</organism>
<dbReference type="PANTHER" id="PTHR10209:SF881">
    <property type="entry name" value="FI07970P-RELATED"/>
    <property type="match status" value="1"/>
</dbReference>
<protein>
    <recommendedName>
        <fullName evidence="6">Fe2OG dioxygenase domain-containing protein</fullName>
    </recommendedName>
</protein>
<dbReference type="InterPro" id="IPR005123">
    <property type="entry name" value="Oxoglu/Fe-dep_dioxygenase_dom"/>
</dbReference>
<dbReference type="AlphaFoldDB" id="A0A4Q1BJM8"/>
<proteinExistence type="inferred from homology"/>
<dbReference type="InParanoid" id="A0A4Q1BJM8"/>
<evidence type="ECO:0000313" key="7">
    <source>
        <dbReference type="EMBL" id="RXK37928.1"/>
    </source>
</evidence>
<dbReference type="InterPro" id="IPR044861">
    <property type="entry name" value="IPNS-like_FE2OG_OXY"/>
</dbReference>
<dbReference type="InterPro" id="IPR026992">
    <property type="entry name" value="DIOX_N"/>
</dbReference>
<dbReference type="Proteomes" id="UP000289152">
    <property type="component" value="Unassembled WGS sequence"/>
</dbReference>
<feature type="domain" description="Fe2OG dioxygenase" evidence="6">
    <location>
        <begin position="169"/>
        <end position="262"/>
    </location>
</feature>
<evidence type="ECO:0000256" key="2">
    <source>
        <dbReference type="ARBA" id="ARBA00022723"/>
    </source>
</evidence>
<dbReference type="STRING" id="5217.A0A4Q1BJM8"/>
<dbReference type="SUPFAM" id="SSF51197">
    <property type="entry name" value="Clavaminate synthase-like"/>
    <property type="match status" value="1"/>
</dbReference>
<evidence type="ECO:0000259" key="6">
    <source>
        <dbReference type="PROSITE" id="PS51471"/>
    </source>
</evidence>
<dbReference type="InterPro" id="IPR027443">
    <property type="entry name" value="IPNS-like_sf"/>
</dbReference>
<comment type="similarity">
    <text evidence="1 5">Belongs to the iron/ascorbate-dependent oxidoreductase family.</text>
</comment>
<dbReference type="OrthoDB" id="288590at2759"/>
<dbReference type="PANTHER" id="PTHR10209">
    <property type="entry name" value="OXIDOREDUCTASE, 2OG-FE II OXYGENASE FAMILY PROTEIN"/>
    <property type="match status" value="1"/>
</dbReference>
<name>A0A4Q1BJM8_TREME</name>
<keyword evidence="4 5" id="KW-0408">Iron</keyword>
<dbReference type="Gene3D" id="2.60.120.330">
    <property type="entry name" value="B-lactam Antibiotic, Isopenicillin N Synthase, Chain"/>
    <property type="match status" value="1"/>
</dbReference>
<keyword evidence="8" id="KW-1185">Reference proteome</keyword>
<dbReference type="VEuPathDB" id="FungiDB:TREMEDRAFT_74514"/>
<keyword evidence="2 5" id="KW-0479">Metal-binding</keyword>
<evidence type="ECO:0000256" key="5">
    <source>
        <dbReference type="RuleBase" id="RU003682"/>
    </source>
</evidence>
<accession>A0A4Q1BJM8</accession>
<sequence>MSTHTHKPCTEALPVIRLAAHVTPQSLAQALLHACTTDGFFYLADHGIPQALIEEVFAISRGYFLTAGPEQKLKGNGDLGYTAVRQESLDSVMPGNGDVKESYYYGDDRWFVRKGVTQFVPPFLAQTTRREKLDSFVDRNTMVAQIILRGLALALGLEEDYLAKAHTGEHSRLRLLHYPEHSYRGVDHLDIRAGAHTDYGTITLLHQDRVSGLQVIKDGVWTDVPPRPGCVVVNIGDALEFWSGGKFRPDPPSSQAETSDAN</sequence>
<gene>
    <name evidence="7" type="ORF">M231_04817</name>
</gene>
<dbReference type="GO" id="GO:0016491">
    <property type="term" value="F:oxidoreductase activity"/>
    <property type="evidence" value="ECO:0007669"/>
    <property type="project" value="UniProtKB-KW"/>
</dbReference>
<dbReference type="EMBL" id="SDIL01000057">
    <property type="protein sequence ID" value="RXK37928.1"/>
    <property type="molecule type" value="Genomic_DNA"/>
</dbReference>
<evidence type="ECO:0000313" key="8">
    <source>
        <dbReference type="Proteomes" id="UP000289152"/>
    </source>
</evidence>
<dbReference type="GO" id="GO:0046872">
    <property type="term" value="F:metal ion binding"/>
    <property type="evidence" value="ECO:0007669"/>
    <property type="project" value="UniProtKB-KW"/>
</dbReference>
<dbReference type="Pfam" id="PF03171">
    <property type="entry name" value="2OG-FeII_Oxy"/>
    <property type="match status" value="1"/>
</dbReference>
<dbReference type="Pfam" id="PF14226">
    <property type="entry name" value="DIOX_N"/>
    <property type="match status" value="1"/>
</dbReference>
<evidence type="ECO:0000256" key="3">
    <source>
        <dbReference type="ARBA" id="ARBA00023002"/>
    </source>
</evidence>
<evidence type="ECO:0000256" key="1">
    <source>
        <dbReference type="ARBA" id="ARBA00008056"/>
    </source>
</evidence>
<comment type="caution">
    <text evidence="7">The sequence shown here is derived from an EMBL/GenBank/DDBJ whole genome shotgun (WGS) entry which is preliminary data.</text>
</comment>
<dbReference type="FunCoup" id="A0A4Q1BJM8">
    <property type="interactions" value="5"/>
</dbReference>
<dbReference type="PROSITE" id="PS51471">
    <property type="entry name" value="FE2OG_OXY"/>
    <property type="match status" value="1"/>
</dbReference>